<gene>
    <name evidence="3" type="ORF">O4220_06500</name>
</gene>
<dbReference type="RefSeq" id="WP_269602870.1">
    <property type="nucleotide sequence ID" value="NZ_JAPWIJ010000002.1"/>
</dbReference>
<feature type="compositionally biased region" description="Acidic residues" evidence="1">
    <location>
        <begin position="303"/>
        <end position="313"/>
    </location>
</feature>
<dbReference type="EMBL" id="JAPWIJ010000002">
    <property type="protein sequence ID" value="MCZ4518163.1"/>
    <property type="molecule type" value="Genomic_DNA"/>
</dbReference>
<keyword evidence="2" id="KW-1133">Transmembrane helix</keyword>
<accession>A0ABT4MBB8</accession>
<keyword evidence="2" id="KW-0812">Transmembrane</keyword>
<feature type="transmembrane region" description="Helical" evidence="2">
    <location>
        <begin position="157"/>
        <end position="179"/>
    </location>
</feature>
<evidence type="ECO:0000313" key="4">
    <source>
        <dbReference type="Proteomes" id="UP001081071"/>
    </source>
</evidence>
<feature type="region of interest" description="Disordered" evidence="1">
    <location>
        <begin position="260"/>
        <end position="351"/>
    </location>
</feature>
<comment type="caution">
    <text evidence="3">The sequence shown here is derived from an EMBL/GenBank/DDBJ whole genome shotgun (WGS) entry which is preliminary data.</text>
</comment>
<name>A0ABT4MBB8_9NOCA</name>
<feature type="compositionally biased region" description="Low complexity" evidence="1">
    <location>
        <begin position="316"/>
        <end position="340"/>
    </location>
</feature>
<sequence length="351" mass="34728">MSIALGVHVGVEEVSAVLVEADLPELGPISTRTVSVAAAPGGVGDAVTTMLGIMRVQAAQNDLHIVGSAVVCDSIALCAIVRAALAAHDVRDVGVVDAGDPRLNAEVPFAVAAALFGTATGPVAWRGELSADGPEAGEDVGSPSHGDRMGTPRSARLTMIGLGVAILAALSGATVWALAATGPEQSREVGTSDAIVVAETSSSPTAVADDTGVPFGSASVPSADTPALEAPTFGPVPVGAWSEPPSAGIVPTPVAEAASNTGGYGGGGKPDRVIVGGGDSSPVGDEAGGGRTPTKDPKPQPEPEPEPEPEIPDTDPPTTTVEVPVTTEPTSTPEEPAAEPTVDRSEVVVPL</sequence>
<dbReference type="Proteomes" id="UP001081071">
    <property type="component" value="Unassembled WGS sequence"/>
</dbReference>
<evidence type="ECO:0000256" key="1">
    <source>
        <dbReference type="SAM" id="MobiDB-lite"/>
    </source>
</evidence>
<proteinExistence type="predicted"/>
<reference evidence="3" key="1">
    <citation type="submission" date="2022-12" db="EMBL/GenBank/DDBJ databases">
        <authorList>
            <person name="Krivoruchko A.V."/>
            <person name="Elkin A."/>
        </authorList>
    </citation>
    <scope>NUCLEOTIDE SEQUENCE</scope>
    <source>
        <strain evidence="3">IEGM 1391</strain>
    </source>
</reference>
<keyword evidence="4" id="KW-1185">Reference proteome</keyword>
<keyword evidence="2" id="KW-0472">Membrane</keyword>
<protein>
    <recommendedName>
        <fullName evidence="5">Serine/threonine protein kinase</fullName>
    </recommendedName>
</protein>
<evidence type="ECO:0000256" key="2">
    <source>
        <dbReference type="SAM" id="Phobius"/>
    </source>
</evidence>
<organism evidence="3 4">
    <name type="scientific">Rhodococcus ruber</name>
    <dbReference type="NCBI Taxonomy" id="1830"/>
    <lineage>
        <taxon>Bacteria</taxon>
        <taxon>Bacillati</taxon>
        <taxon>Actinomycetota</taxon>
        <taxon>Actinomycetes</taxon>
        <taxon>Mycobacteriales</taxon>
        <taxon>Nocardiaceae</taxon>
        <taxon>Rhodococcus</taxon>
    </lineage>
</organism>
<evidence type="ECO:0000313" key="3">
    <source>
        <dbReference type="EMBL" id="MCZ4518163.1"/>
    </source>
</evidence>
<evidence type="ECO:0008006" key="5">
    <source>
        <dbReference type="Google" id="ProtNLM"/>
    </source>
</evidence>
<feature type="region of interest" description="Disordered" evidence="1">
    <location>
        <begin position="128"/>
        <end position="150"/>
    </location>
</feature>
<feature type="compositionally biased region" description="Basic and acidic residues" evidence="1">
    <location>
        <begin position="341"/>
        <end position="351"/>
    </location>
</feature>